<proteinExistence type="predicted"/>
<name>A0A8X6Y4A7_9ARAC</name>
<dbReference type="AlphaFoldDB" id="A0A8X6Y4A7"/>
<accession>A0A8X6Y4A7</accession>
<evidence type="ECO:0000313" key="2">
    <source>
        <dbReference type="Proteomes" id="UP000886998"/>
    </source>
</evidence>
<organism evidence="1 2">
    <name type="scientific">Trichonephila inaurata madagascariensis</name>
    <dbReference type="NCBI Taxonomy" id="2747483"/>
    <lineage>
        <taxon>Eukaryota</taxon>
        <taxon>Metazoa</taxon>
        <taxon>Ecdysozoa</taxon>
        <taxon>Arthropoda</taxon>
        <taxon>Chelicerata</taxon>
        <taxon>Arachnida</taxon>
        <taxon>Araneae</taxon>
        <taxon>Araneomorphae</taxon>
        <taxon>Entelegynae</taxon>
        <taxon>Araneoidea</taxon>
        <taxon>Nephilidae</taxon>
        <taxon>Trichonephila</taxon>
        <taxon>Trichonephila inaurata</taxon>
    </lineage>
</organism>
<keyword evidence="2" id="KW-1185">Reference proteome</keyword>
<evidence type="ECO:0000313" key="1">
    <source>
        <dbReference type="EMBL" id="GFY64022.1"/>
    </source>
</evidence>
<comment type="caution">
    <text evidence="1">The sequence shown here is derived from an EMBL/GenBank/DDBJ whole genome shotgun (WGS) entry which is preliminary data.</text>
</comment>
<protein>
    <submittedName>
        <fullName evidence="1">Uncharacterized protein</fullName>
    </submittedName>
</protein>
<dbReference type="Proteomes" id="UP000886998">
    <property type="component" value="Unassembled WGS sequence"/>
</dbReference>
<gene>
    <name evidence="1" type="ORF">TNIN_144501</name>
</gene>
<sequence length="87" mass="9838">MHTKNSISNEDSLTGEKKHNISMQAPTNFKMFPSTSKSSFCASEKSSYFLVDKDMWSSLLCNIKCDECDMCSLDVECNGAYMVFLQK</sequence>
<reference evidence="1" key="1">
    <citation type="submission" date="2020-08" db="EMBL/GenBank/DDBJ databases">
        <title>Multicomponent nature underlies the extraordinary mechanical properties of spider dragline silk.</title>
        <authorList>
            <person name="Kono N."/>
            <person name="Nakamura H."/>
            <person name="Mori M."/>
            <person name="Yoshida Y."/>
            <person name="Ohtoshi R."/>
            <person name="Malay A.D."/>
            <person name="Moran D.A.P."/>
            <person name="Tomita M."/>
            <person name="Numata K."/>
            <person name="Arakawa K."/>
        </authorList>
    </citation>
    <scope>NUCLEOTIDE SEQUENCE</scope>
</reference>
<dbReference type="EMBL" id="BMAV01015050">
    <property type="protein sequence ID" value="GFY64022.1"/>
    <property type="molecule type" value="Genomic_DNA"/>
</dbReference>